<evidence type="ECO:0000313" key="2">
    <source>
        <dbReference type="Proteomes" id="UP001497680"/>
    </source>
</evidence>
<dbReference type="EMBL" id="MU394330">
    <property type="protein sequence ID" value="KAI6084972.1"/>
    <property type="molecule type" value="Genomic_DNA"/>
</dbReference>
<protein>
    <submittedName>
        <fullName evidence="1">FAD-binding domain-containing protein</fullName>
    </submittedName>
</protein>
<evidence type="ECO:0000313" key="1">
    <source>
        <dbReference type="EMBL" id="KAI6084972.1"/>
    </source>
</evidence>
<accession>A0ACC0CXB9</accession>
<gene>
    <name evidence="1" type="ORF">F4821DRAFT_162287</name>
</gene>
<reference evidence="1 2" key="1">
    <citation type="journal article" date="2022" name="New Phytol.">
        <title>Ecological generalism drives hyperdiversity of secondary metabolite gene clusters in xylarialean endophytes.</title>
        <authorList>
            <person name="Franco M.E.E."/>
            <person name="Wisecaver J.H."/>
            <person name="Arnold A.E."/>
            <person name="Ju Y.M."/>
            <person name="Slot J.C."/>
            <person name="Ahrendt S."/>
            <person name="Moore L.P."/>
            <person name="Eastman K.E."/>
            <person name="Scott K."/>
            <person name="Konkel Z."/>
            <person name="Mondo S.J."/>
            <person name="Kuo A."/>
            <person name="Hayes R.D."/>
            <person name="Haridas S."/>
            <person name="Andreopoulos B."/>
            <person name="Riley R."/>
            <person name="LaButti K."/>
            <person name="Pangilinan J."/>
            <person name="Lipzen A."/>
            <person name="Amirebrahimi M."/>
            <person name="Yan J."/>
            <person name="Adam C."/>
            <person name="Keymanesh K."/>
            <person name="Ng V."/>
            <person name="Louie K."/>
            <person name="Northen T."/>
            <person name="Drula E."/>
            <person name="Henrissat B."/>
            <person name="Hsieh H.M."/>
            <person name="Youens-Clark K."/>
            <person name="Lutzoni F."/>
            <person name="Miadlikowska J."/>
            <person name="Eastwood D.C."/>
            <person name="Hamelin R.C."/>
            <person name="Grigoriev I.V."/>
            <person name="U'Ren J.M."/>
        </authorList>
    </citation>
    <scope>NUCLEOTIDE SEQUENCE [LARGE SCALE GENOMIC DNA]</scope>
    <source>
        <strain evidence="1 2">ER1909</strain>
    </source>
</reference>
<name>A0ACC0CXB9_9PEZI</name>
<proteinExistence type="predicted"/>
<keyword evidence="2" id="KW-1185">Reference proteome</keyword>
<sequence>MLTAPRLFLGLAPLVACGNAFSGQQHPRAESGQAACKAFPGSAGWPSDETWDQLNSTVGGKLLRAVPPGAVCHPEQSTYDADRCAAVAAAWSTYDFHQSDPVSNMWQQFNNDTCLPSFPDDPCSSAGYPAYVVNATTAQDVKSGLDFARANNVRVVVKSTGHDYQGRSQAPGALSIWVHHMQDLETHTSFQPKGCNFTIDTTAVTVGGGSQVGNLLDELLKINQTIVGGNSKTVSVGGYISGGGHSPLAPFYGLGADQVLEMEVVTPMGDIVVANECQNEDLFWALRGGGGSTFGVITEMTLISYATPSLVGLDLSLLTPDFNASYVWDMAGYLLSQYPYLDSKGVSGYAIFTNNFSYPGITGTGAGFAGYFMIINTQDINDILEIWSPILDHVNKTWPGVTATLAPVAYPRFQDWFGVHYDQTNAGTDGWLASHLLDAPALTKNTTADAFKALGDSQAYLVAGQGVKNAKPRGGSNSVNPSWRRTIAHAVNSFSFPPLNQTARMEALASINERTEPMRQLSPDMGSYVNENNPAEPDWQHSFWGENYDRLLSIKQEVDPSDVLWCSPCVGNEGWEEVGYQLCRV</sequence>
<dbReference type="Proteomes" id="UP001497680">
    <property type="component" value="Unassembled WGS sequence"/>
</dbReference>
<comment type="caution">
    <text evidence="1">The sequence shown here is derived from an EMBL/GenBank/DDBJ whole genome shotgun (WGS) entry which is preliminary data.</text>
</comment>
<organism evidence="1 2">
    <name type="scientific">Hypoxylon rubiginosum</name>
    <dbReference type="NCBI Taxonomy" id="110542"/>
    <lineage>
        <taxon>Eukaryota</taxon>
        <taxon>Fungi</taxon>
        <taxon>Dikarya</taxon>
        <taxon>Ascomycota</taxon>
        <taxon>Pezizomycotina</taxon>
        <taxon>Sordariomycetes</taxon>
        <taxon>Xylariomycetidae</taxon>
        <taxon>Xylariales</taxon>
        <taxon>Hypoxylaceae</taxon>
        <taxon>Hypoxylon</taxon>
    </lineage>
</organism>